<name>A0A9P6VV93_RHOMI</name>
<evidence type="ECO:0000256" key="1">
    <source>
        <dbReference type="SAM" id="MobiDB-lite"/>
    </source>
</evidence>
<dbReference type="AlphaFoldDB" id="A0A9P6VV93"/>
<dbReference type="EMBL" id="PUHQ01000108">
    <property type="protein sequence ID" value="KAG0655924.1"/>
    <property type="molecule type" value="Genomic_DNA"/>
</dbReference>
<proteinExistence type="predicted"/>
<feature type="region of interest" description="Disordered" evidence="1">
    <location>
        <begin position="1"/>
        <end position="21"/>
    </location>
</feature>
<evidence type="ECO:0000313" key="2">
    <source>
        <dbReference type="EMBL" id="KAG0655924.1"/>
    </source>
</evidence>
<evidence type="ECO:0000313" key="3">
    <source>
        <dbReference type="Proteomes" id="UP000777482"/>
    </source>
</evidence>
<reference evidence="2 3" key="1">
    <citation type="submission" date="2020-11" db="EMBL/GenBank/DDBJ databases">
        <title>Kefir isolates.</title>
        <authorList>
            <person name="Marcisauskas S."/>
            <person name="Kim Y."/>
            <person name="Blasche S."/>
        </authorList>
    </citation>
    <scope>NUCLEOTIDE SEQUENCE [LARGE SCALE GENOMIC DNA]</scope>
    <source>
        <strain evidence="2 3">KR</strain>
    </source>
</reference>
<gene>
    <name evidence="2" type="ORF">C6P46_000557</name>
</gene>
<sequence>MGKARNAPQATPAGNAATPALTKLAWPRLERPSRPHSVIEAAPGILLIDDLFPPRVRKAFLAFLTAPNSPIKLNPPTAPKRGEAE</sequence>
<dbReference type="Proteomes" id="UP000777482">
    <property type="component" value="Unassembled WGS sequence"/>
</dbReference>
<protein>
    <submittedName>
        <fullName evidence="2">Uncharacterized protein</fullName>
    </submittedName>
</protein>
<accession>A0A9P6VV93</accession>
<feature type="non-terminal residue" evidence="2">
    <location>
        <position position="85"/>
    </location>
</feature>
<organism evidence="2 3">
    <name type="scientific">Rhodotorula mucilaginosa</name>
    <name type="common">Yeast</name>
    <name type="synonym">Rhodotorula rubra</name>
    <dbReference type="NCBI Taxonomy" id="5537"/>
    <lineage>
        <taxon>Eukaryota</taxon>
        <taxon>Fungi</taxon>
        <taxon>Dikarya</taxon>
        <taxon>Basidiomycota</taxon>
        <taxon>Pucciniomycotina</taxon>
        <taxon>Microbotryomycetes</taxon>
        <taxon>Sporidiobolales</taxon>
        <taxon>Sporidiobolaceae</taxon>
        <taxon>Rhodotorula</taxon>
    </lineage>
</organism>
<comment type="caution">
    <text evidence="2">The sequence shown here is derived from an EMBL/GenBank/DDBJ whole genome shotgun (WGS) entry which is preliminary data.</text>
</comment>
<keyword evidence="3" id="KW-1185">Reference proteome</keyword>